<accession>A0A5N3VMT0</accession>
<keyword evidence="5" id="KW-0206">Cytoskeleton</keyword>
<dbReference type="GO" id="GO:0005874">
    <property type="term" value="C:microtubule"/>
    <property type="evidence" value="ECO:0007669"/>
    <property type="project" value="UniProtKB-KW"/>
</dbReference>
<keyword evidence="3" id="KW-0597">Phosphoprotein</keyword>
<evidence type="ECO:0000313" key="10">
    <source>
        <dbReference type="EMBL" id="KAB0349346.1"/>
    </source>
</evidence>
<evidence type="ECO:0000256" key="2">
    <source>
        <dbReference type="ARBA" id="ARBA00022490"/>
    </source>
</evidence>
<keyword evidence="2" id="KW-0963">Cytoplasm</keyword>
<evidence type="ECO:0000256" key="7">
    <source>
        <dbReference type="ARBA" id="ARBA00033769"/>
    </source>
</evidence>
<keyword evidence="11" id="KW-1185">Reference proteome</keyword>
<keyword evidence="4" id="KW-0493">Microtubule</keyword>
<comment type="similarity">
    <text evidence="6">Belongs to the CSTPP1 family.</text>
</comment>
<dbReference type="PANTHER" id="PTHR34252">
    <property type="entry name" value="UPF0705 PROTEIN C11ORF49"/>
    <property type="match status" value="1"/>
</dbReference>
<dbReference type="EMBL" id="VCEA01000002">
    <property type="protein sequence ID" value="KAB0349346.1"/>
    <property type="molecule type" value="Genomic_DNA"/>
</dbReference>
<evidence type="ECO:0000256" key="3">
    <source>
        <dbReference type="ARBA" id="ARBA00022553"/>
    </source>
</evidence>
<organism evidence="10 11">
    <name type="scientific">Muntiacus muntjak</name>
    <name type="common">Barking deer</name>
    <name type="synonym">Indian muntjac</name>
    <dbReference type="NCBI Taxonomy" id="9888"/>
    <lineage>
        <taxon>Eukaryota</taxon>
        <taxon>Metazoa</taxon>
        <taxon>Chordata</taxon>
        <taxon>Craniata</taxon>
        <taxon>Vertebrata</taxon>
        <taxon>Euteleostomi</taxon>
        <taxon>Mammalia</taxon>
        <taxon>Eutheria</taxon>
        <taxon>Laurasiatheria</taxon>
        <taxon>Artiodactyla</taxon>
        <taxon>Ruminantia</taxon>
        <taxon>Pecora</taxon>
        <taxon>Cervidae</taxon>
        <taxon>Muntiacinae</taxon>
        <taxon>Muntiacus</taxon>
    </lineage>
</organism>
<protein>
    <recommendedName>
        <fullName evidence="7">Centriolar satellite-associated tubulin polyglutamylase complex regulator 1</fullName>
    </recommendedName>
</protein>
<gene>
    <name evidence="10" type="ORF">FD754_014203</name>
</gene>
<evidence type="ECO:0000256" key="4">
    <source>
        <dbReference type="ARBA" id="ARBA00022701"/>
    </source>
</evidence>
<feature type="non-terminal residue" evidence="10">
    <location>
        <position position="1"/>
    </location>
</feature>
<evidence type="ECO:0000256" key="8">
    <source>
        <dbReference type="ARBA" id="ARBA00045673"/>
    </source>
</evidence>
<dbReference type="InterPro" id="IPR038968">
    <property type="entry name" value="CSTPP1"/>
</dbReference>
<comment type="subcellular location">
    <subcellularLocation>
        <location evidence="1">Cytoplasm</location>
        <location evidence="1">Cytoskeleton</location>
        <location evidence="1">Microtubule organizing center</location>
        <location evidence="1">Centrosome</location>
        <location evidence="1">Centriolar satellite</location>
    </subcellularLocation>
</comment>
<evidence type="ECO:0000313" key="11">
    <source>
        <dbReference type="Proteomes" id="UP000326458"/>
    </source>
</evidence>
<evidence type="ECO:0000256" key="5">
    <source>
        <dbReference type="ARBA" id="ARBA00023212"/>
    </source>
</evidence>
<dbReference type="PANTHER" id="PTHR34252:SF1">
    <property type="entry name" value="CENTRIOLAR SATELLITE-ASSOCIATED TUBULIN POLYGLUTAMYLASE COMPLEX REGULATOR 1"/>
    <property type="match status" value="1"/>
</dbReference>
<dbReference type="AlphaFoldDB" id="A0A5N3VMT0"/>
<comment type="caution">
    <text evidence="10">The sequence shown here is derived from an EMBL/GenBank/DDBJ whole genome shotgun (WGS) entry which is preliminary data.</text>
</comment>
<evidence type="ECO:0000256" key="6">
    <source>
        <dbReference type="ARBA" id="ARBA00033750"/>
    </source>
</evidence>
<comment type="subunit">
    <text evidence="9">Interacts with PCM1. Interacts with TTLL1, TPGS1, TPGS2 and LRRC49; the interactions link CSTPP1 to the complex TPGC. Binds to alpha-tubulin.</text>
</comment>
<proteinExistence type="inferred from homology"/>
<evidence type="ECO:0000256" key="1">
    <source>
        <dbReference type="ARBA" id="ARBA00004607"/>
    </source>
</evidence>
<evidence type="ECO:0000256" key="9">
    <source>
        <dbReference type="ARBA" id="ARBA00046566"/>
    </source>
</evidence>
<reference evidence="10 11" key="1">
    <citation type="submission" date="2019-06" db="EMBL/GenBank/DDBJ databases">
        <title>Discovery of a novel chromosome fission-fusion reversal in muntjac.</title>
        <authorList>
            <person name="Mudd A.B."/>
            <person name="Bredeson J.V."/>
            <person name="Baum R."/>
            <person name="Hockemeyer D."/>
            <person name="Rokhsar D.S."/>
        </authorList>
    </citation>
    <scope>NUCLEOTIDE SEQUENCE [LARGE SCALE GENOMIC DNA]</scope>
    <source>
        <strain evidence="10">UTSW_UCB_Mm</strain>
        <tissue evidence="10">Fibroblast cell line</tissue>
    </source>
</reference>
<dbReference type="GO" id="GO:0034451">
    <property type="term" value="C:centriolar satellite"/>
    <property type="evidence" value="ECO:0007669"/>
    <property type="project" value="UniProtKB-SubCell"/>
</dbReference>
<comment type="function">
    <text evidence="8">Regulator of the tubulin polyglutamylase complex (TPGC) that controls cytoskeletal organization, nuclear shape, and cilium disassembly by balancing microtubule and actin assembly. Regulates the assembly and stability of the TPGC and thereby modulates polyglutamylation of the microtubule, which antagonizes MAP4 binding.</text>
</comment>
<sequence length="33" mass="3916">QRHVLTYVEDAVCQLLENKEDISQYGIARFFTE</sequence>
<name>A0A5N3VMT0_MUNMU</name>
<dbReference type="Proteomes" id="UP000326458">
    <property type="component" value="Unassembled WGS sequence"/>
</dbReference>